<dbReference type="AlphaFoldDB" id="A0A257LWW6"/>
<proteinExistence type="inferred from homology"/>
<dbReference type="FunFam" id="2.40.50.140:FF:000011">
    <property type="entry name" value="30S ribosomal protein S1"/>
    <property type="match status" value="1"/>
</dbReference>
<evidence type="ECO:0000256" key="6">
    <source>
        <dbReference type="ARBA" id="ARBA00025604"/>
    </source>
</evidence>
<evidence type="ECO:0000259" key="10">
    <source>
        <dbReference type="PROSITE" id="PS50126"/>
    </source>
</evidence>
<dbReference type="GO" id="GO:0003735">
    <property type="term" value="F:structural constituent of ribosome"/>
    <property type="evidence" value="ECO:0007669"/>
    <property type="project" value="TreeGrafter"/>
</dbReference>
<evidence type="ECO:0000256" key="1">
    <source>
        <dbReference type="ARBA" id="ARBA00006767"/>
    </source>
</evidence>
<reference evidence="12" key="1">
    <citation type="submission" date="2017-07" db="EMBL/GenBank/DDBJ databases">
        <title>Novel pathways for hydrocarbon cycling and metabolic interdependencies in hydrothermal sediment communities.</title>
        <authorList>
            <person name="Dombrowski N."/>
            <person name="Seitz K."/>
            <person name="Teske A."/>
            <person name="Baker B."/>
        </authorList>
    </citation>
    <scope>NUCLEOTIDE SEQUENCE [LARGE SCALE GENOMIC DNA]</scope>
</reference>
<dbReference type="SUPFAM" id="SSF50249">
    <property type="entry name" value="Nucleic acid-binding proteins"/>
    <property type="match status" value="5"/>
</dbReference>
<comment type="similarity">
    <text evidence="1">Belongs to the bacterial ribosomal protein bS1 family.</text>
</comment>
<feature type="domain" description="S1 motif" evidence="10">
    <location>
        <begin position="363"/>
        <end position="432"/>
    </location>
</feature>
<dbReference type="Pfam" id="PF00575">
    <property type="entry name" value="S1"/>
    <property type="match status" value="5"/>
</dbReference>
<keyword evidence="2" id="KW-0677">Repeat</keyword>
<dbReference type="Gene3D" id="2.40.50.140">
    <property type="entry name" value="Nucleic acid-binding proteins"/>
    <property type="match status" value="5"/>
</dbReference>
<dbReference type="InterPro" id="IPR035104">
    <property type="entry name" value="Ribosomal_protein_S1-like"/>
</dbReference>
<feature type="domain" description="S1 motif" evidence="10">
    <location>
        <begin position="18"/>
        <end position="83"/>
    </location>
</feature>
<dbReference type="FunFam" id="2.40.50.140:FF:000103">
    <property type="entry name" value="protein RRP5 homolog"/>
    <property type="match status" value="1"/>
</dbReference>
<feature type="domain" description="S1 motif" evidence="10">
    <location>
        <begin position="189"/>
        <end position="259"/>
    </location>
</feature>
<dbReference type="CDD" id="cd04465">
    <property type="entry name" value="S1_RPS1_repeat_ec2_hs2"/>
    <property type="match status" value="1"/>
</dbReference>
<keyword evidence="3" id="KW-0694">RNA-binding</keyword>
<dbReference type="InterPro" id="IPR050437">
    <property type="entry name" value="Ribos_protein_bS1-like"/>
</dbReference>
<evidence type="ECO:0000313" key="11">
    <source>
        <dbReference type="EMBL" id="OYV03456.1"/>
    </source>
</evidence>
<dbReference type="GO" id="GO:0006412">
    <property type="term" value="P:translation"/>
    <property type="evidence" value="ECO:0007669"/>
    <property type="project" value="TreeGrafter"/>
</dbReference>
<accession>A0A257LWW6</accession>
<evidence type="ECO:0000313" key="12">
    <source>
        <dbReference type="Proteomes" id="UP000216312"/>
    </source>
</evidence>
<keyword evidence="5" id="KW-0687">Ribonucleoprotein</keyword>
<feature type="domain" description="S1 motif" evidence="10">
    <location>
        <begin position="276"/>
        <end position="346"/>
    </location>
</feature>
<feature type="region of interest" description="Disordered" evidence="9">
    <location>
        <begin position="465"/>
        <end position="485"/>
    </location>
</feature>
<evidence type="ECO:0000256" key="3">
    <source>
        <dbReference type="ARBA" id="ARBA00022884"/>
    </source>
</evidence>
<gene>
    <name evidence="11" type="ORF">CGW93_00925</name>
</gene>
<feature type="domain" description="S1 motif" evidence="10">
    <location>
        <begin position="104"/>
        <end position="172"/>
    </location>
</feature>
<evidence type="ECO:0000256" key="2">
    <source>
        <dbReference type="ARBA" id="ARBA00022737"/>
    </source>
</evidence>
<evidence type="ECO:0000256" key="8">
    <source>
        <dbReference type="ARBA" id="ARBA00035517"/>
    </source>
</evidence>
<organism evidence="11 12">
    <name type="scientific">candidate division WOR-3 bacterium 4484_18</name>
    <dbReference type="NCBI Taxonomy" id="2020626"/>
    <lineage>
        <taxon>Bacteria</taxon>
        <taxon>Bacteria division WOR-3</taxon>
    </lineage>
</organism>
<protein>
    <recommendedName>
        <fullName evidence="7">Small ribosomal subunit protein bS1</fullName>
    </recommendedName>
    <alternativeName>
        <fullName evidence="8">30S ribosomal protein S1</fullName>
    </alternativeName>
</protein>
<dbReference type="EMBL" id="NMUJ01000006">
    <property type="protein sequence ID" value="OYV03456.1"/>
    <property type="molecule type" value="Genomic_DNA"/>
</dbReference>
<dbReference type="InterPro" id="IPR012340">
    <property type="entry name" value="NA-bd_OB-fold"/>
</dbReference>
<dbReference type="PRINTS" id="PR00681">
    <property type="entry name" value="RIBOSOMALS1"/>
</dbReference>
<dbReference type="GO" id="GO:0022627">
    <property type="term" value="C:cytosolic small ribosomal subunit"/>
    <property type="evidence" value="ECO:0007669"/>
    <property type="project" value="TreeGrafter"/>
</dbReference>
<evidence type="ECO:0000256" key="5">
    <source>
        <dbReference type="ARBA" id="ARBA00023274"/>
    </source>
</evidence>
<dbReference type="CDD" id="cd00164">
    <property type="entry name" value="S1_like"/>
    <property type="match status" value="1"/>
</dbReference>
<comment type="function">
    <text evidence="6">Binds mRNA; thus facilitating recognition of the initiation point. It is needed to translate mRNA with a short Shine-Dalgarno (SD) purine-rich sequence.</text>
</comment>
<dbReference type="InterPro" id="IPR003029">
    <property type="entry name" value="S1_domain"/>
</dbReference>
<dbReference type="PROSITE" id="PS50126">
    <property type="entry name" value="S1"/>
    <property type="match status" value="5"/>
</dbReference>
<keyword evidence="4 11" id="KW-0689">Ribosomal protein</keyword>
<evidence type="ECO:0000256" key="7">
    <source>
        <dbReference type="ARBA" id="ARBA00035293"/>
    </source>
</evidence>
<feature type="non-terminal residue" evidence="11">
    <location>
        <position position="1"/>
    </location>
</feature>
<dbReference type="PANTHER" id="PTHR10724">
    <property type="entry name" value="30S RIBOSOMAL PROTEIN S1"/>
    <property type="match status" value="1"/>
</dbReference>
<dbReference type="GO" id="GO:0003729">
    <property type="term" value="F:mRNA binding"/>
    <property type="evidence" value="ECO:0007669"/>
    <property type="project" value="TreeGrafter"/>
</dbReference>
<dbReference type="Proteomes" id="UP000216312">
    <property type="component" value="Unassembled WGS sequence"/>
</dbReference>
<name>A0A257LWW6_UNCW3</name>
<sequence>KAEQLEAWRKIREAFENDGTVEGEVKKVVKGGFMVDIMSVWGFLPMSHVGQQLDRPEKLLGTTLKFKILRCNEQRRNLVVSHREYLEEEERRRREEIVRRFEIGAVKEGIVKSITHTGAIVQIEDIEAFMHIGDMTWTRISHPTEVLKLDDKVKVKILEVDPDTGKVFVGMKQLMPHPWENIERKYPVGSVVKGKVVAIVNYGAFIELDKGIEGLLHISELSWTRRIKHPSEVLSVGDIVEVKVLEINKEEQKISLSLKQLMPDPWEVIETKHPIGSIVVGRVELILPYGVVVALQDELEGFIHISDISWTQKIEHPSEVFRKGRKVKARVLGYDREMRRIILGYKQLTEDPLVIFQRHHPVRSIVRAKVVALLEKGILVDVGSGLKGFIPMELLMESDPKKWSDTYRVGKTIQVGVKDINPSRRRLILSEKMYEEWLERQLIHRYRKVKSPVKEKEEQRIELPEELDKLIDESEEGKKDKEKQG</sequence>
<evidence type="ECO:0000256" key="4">
    <source>
        <dbReference type="ARBA" id="ARBA00022980"/>
    </source>
</evidence>
<comment type="caution">
    <text evidence="11">The sequence shown here is derived from an EMBL/GenBank/DDBJ whole genome shotgun (WGS) entry which is preliminary data.</text>
</comment>
<dbReference type="SMART" id="SM00316">
    <property type="entry name" value="S1"/>
    <property type="match status" value="5"/>
</dbReference>
<dbReference type="PANTHER" id="PTHR10724:SF7">
    <property type="entry name" value="SMALL RIBOSOMAL SUBUNIT PROTEIN BS1C"/>
    <property type="match status" value="1"/>
</dbReference>
<dbReference type="CDD" id="cd05688">
    <property type="entry name" value="S1_RPS1_repeat_ec3"/>
    <property type="match status" value="1"/>
</dbReference>
<evidence type="ECO:0000256" key="9">
    <source>
        <dbReference type="SAM" id="MobiDB-lite"/>
    </source>
</evidence>